<comment type="caution">
    <text evidence="1">The sequence shown here is derived from an EMBL/GenBank/DDBJ whole genome shotgun (WGS) entry which is preliminary data.</text>
</comment>
<dbReference type="InterPro" id="IPR007709">
    <property type="entry name" value="N-FG_amidohydro"/>
</dbReference>
<name>A0A832WP99_9EURY</name>
<sequence>MLRTKVIELVLHDGPITVDEISKKLKIDSESVLKIVRTTPDLKLEDGKVSAQMGINGYIELTGTRPVLITAPHAQGPGADVFTGEIAWKVAQATGAYALVATVSRRAKLEDGNPADYNREWARNTPFRRRIDELIKRYGVRFIIDVHGMESDPVRPDVDLGTLGGRSAKGKLVSKIVKRLEEAGFDVGFEQEFQGGDILEYHCDGERVQGVQLELSEELRELGEYRAIQAVLVVVNTVLEEV</sequence>
<proteinExistence type="predicted"/>
<dbReference type="Pfam" id="PF05013">
    <property type="entry name" value="FGase"/>
    <property type="match status" value="1"/>
</dbReference>
<keyword evidence="1" id="KW-0378">Hydrolase</keyword>
<dbReference type="GO" id="GO:0016787">
    <property type="term" value="F:hydrolase activity"/>
    <property type="evidence" value="ECO:0007669"/>
    <property type="project" value="UniProtKB-KW"/>
</dbReference>
<accession>A0A832WP99</accession>
<protein>
    <submittedName>
        <fullName evidence="1">N-formylglutamate amidohydrolase</fullName>
    </submittedName>
</protein>
<dbReference type="EMBL" id="DUJS01000004">
    <property type="protein sequence ID" value="HII70414.1"/>
    <property type="molecule type" value="Genomic_DNA"/>
</dbReference>
<organism evidence="1 2">
    <name type="scientific">Methanopyrus kandleri</name>
    <dbReference type="NCBI Taxonomy" id="2320"/>
    <lineage>
        <taxon>Archaea</taxon>
        <taxon>Methanobacteriati</taxon>
        <taxon>Methanobacteriota</taxon>
        <taxon>Methanomada group</taxon>
        <taxon>Methanopyri</taxon>
        <taxon>Methanopyrales</taxon>
        <taxon>Methanopyraceae</taxon>
        <taxon>Methanopyrus</taxon>
    </lineage>
</organism>
<dbReference type="RefSeq" id="WP_148679498.1">
    <property type="nucleotide sequence ID" value="NZ_DUJS01000004.1"/>
</dbReference>
<reference evidence="1" key="1">
    <citation type="journal article" date="2020" name="bioRxiv">
        <title>A rank-normalized archaeal taxonomy based on genome phylogeny resolves widespread incomplete and uneven classifications.</title>
        <authorList>
            <person name="Rinke C."/>
            <person name="Chuvochina M."/>
            <person name="Mussig A.J."/>
            <person name="Chaumeil P.-A."/>
            <person name="Waite D.W."/>
            <person name="Whitman W.B."/>
            <person name="Parks D.H."/>
            <person name="Hugenholtz P."/>
        </authorList>
    </citation>
    <scope>NUCLEOTIDE SEQUENCE</scope>
    <source>
        <strain evidence="1">UBA8853</strain>
    </source>
</reference>
<dbReference type="SUPFAM" id="SSF53187">
    <property type="entry name" value="Zn-dependent exopeptidases"/>
    <property type="match status" value="1"/>
</dbReference>
<dbReference type="Gene3D" id="3.40.630.40">
    <property type="entry name" value="Zn-dependent exopeptidases"/>
    <property type="match status" value="1"/>
</dbReference>
<evidence type="ECO:0000313" key="1">
    <source>
        <dbReference type="EMBL" id="HII70414.1"/>
    </source>
</evidence>
<evidence type="ECO:0000313" key="2">
    <source>
        <dbReference type="Proteomes" id="UP000619545"/>
    </source>
</evidence>
<gene>
    <name evidence="1" type="ORF">HA336_04185</name>
</gene>
<dbReference type="AlphaFoldDB" id="A0A832WP99"/>
<dbReference type="Proteomes" id="UP000619545">
    <property type="component" value="Unassembled WGS sequence"/>
</dbReference>